<dbReference type="Pfam" id="PF09675">
    <property type="entry name" value="Chlamy_scaf"/>
    <property type="match status" value="1"/>
</dbReference>
<dbReference type="EMBL" id="PP511740">
    <property type="protein sequence ID" value="XCD07014.1"/>
    <property type="molecule type" value="Genomic_DNA"/>
</dbReference>
<evidence type="ECO:0000313" key="1">
    <source>
        <dbReference type="EMBL" id="XCD05431.1"/>
    </source>
</evidence>
<dbReference type="EMBL" id="PP511559">
    <property type="protein sequence ID" value="XCD05431.1"/>
    <property type="molecule type" value="Genomic_DNA"/>
</dbReference>
<organism evidence="1">
    <name type="scientific">Dulem virus 157</name>
    <dbReference type="NCBI Taxonomy" id="3145634"/>
    <lineage>
        <taxon>Viruses</taxon>
        <taxon>Monodnaviria</taxon>
        <taxon>Sangervirae</taxon>
        <taxon>Phixviricota</taxon>
        <taxon>Malgrandaviricetes</taxon>
        <taxon>Petitvirales</taxon>
        <taxon>Microviridae</taxon>
        <taxon>Microvirus</taxon>
    </lineage>
</organism>
<name>A0AAU8B181_9VIRU</name>
<protein>
    <submittedName>
        <fullName evidence="1">Internal scaffolding protein</fullName>
    </submittedName>
</protein>
<evidence type="ECO:0000313" key="2">
    <source>
        <dbReference type="EMBL" id="XCD07014.1"/>
    </source>
</evidence>
<accession>A0AAU8B181</accession>
<reference evidence="1" key="1">
    <citation type="submission" date="2024-03" db="EMBL/GenBank/DDBJ databases">
        <title>Diverse circular DNA viruses in blood, oral, and fecal samples of captive lemurs.</title>
        <authorList>
            <person name="Paietta E.N."/>
            <person name="Kraberger S."/>
            <person name="Lund M.C."/>
            <person name="Custer J.M."/>
            <person name="Vargas K.M."/>
            <person name="Ehmke E.E."/>
            <person name="Yoder A.D."/>
            <person name="Varsani A."/>
        </authorList>
    </citation>
    <scope>NUCLEOTIDE SEQUENCE</scope>
    <source>
        <strain evidence="1">Duke_24FS_86</strain>
        <strain evidence="2">Duke_26_69</strain>
    </source>
</reference>
<proteinExistence type="predicted"/>
<sequence length="156" mass="17810">MKFKTQFDPHDRVHCNKGDPVKILYGAVYDDVGRMNLEEKGRENLYDYIQSFAESVDIHVLLKRFANGETDVFSRVQGTYGDFTQFPTTYAEMLNVVQRGEDFFNELPVETRAKFGHDFSQFIAAMDSPDFLSRIGAAPEQAPVESPTVEKEVVKE</sequence>
<dbReference type="InterPro" id="IPR014131">
    <property type="entry name" value="Chlamydia_phage_Vp3"/>
</dbReference>